<proteinExistence type="predicted"/>
<gene>
    <name evidence="1" type="ORF">U3653_14165</name>
</gene>
<name>A0ABU6AUK9_9NOCA</name>
<sequence length="227" mass="24649">MHTAFRDPGIPDGEKSVYTVTVADRPPKLNLISVVSHDGDGYRSMLEVGLGHANFAMTVEQRFQRSGDRLSAERYRAETRSGAAVVSREEANFIGTTHLQFGGGIAPFPANVMPLAGGLTLLRGLDFAEGAEECVDLWLAFSVHVPLGAKVEQRTVVDVPAGRITSWQVRLRPRLSGLNTMVEKVIGGFLPPAVAHFDADPPHRLARLSFPTGPMPWDPRGLMELVA</sequence>
<dbReference type="Proteomes" id="UP001348098">
    <property type="component" value="Unassembled WGS sequence"/>
</dbReference>
<keyword evidence="2" id="KW-1185">Reference proteome</keyword>
<dbReference type="EMBL" id="JAYKYQ010000005">
    <property type="protein sequence ID" value="MEB3511169.1"/>
    <property type="molecule type" value="Genomic_DNA"/>
</dbReference>
<comment type="caution">
    <text evidence="1">The sequence shown here is derived from an EMBL/GenBank/DDBJ whole genome shotgun (WGS) entry which is preliminary data.</text>
</comment>
<accession>A0ABU6AUK9</accession>
<evidence type="ECO:0000313" key="2">
    <source>
        <dbReference type="Proteomes" id="UP001348098"/>
    </source>
</evidence>
<dbReference type="RefSeq" id="WP_195080139.1">
    <property type="nucleotide sequence ID" value="NZ_JAYESH010000002.1"/>
</dbReference>
<reference evidence="1 2" key="1">
    <citation type="submission" date="2023-12" db="EMBL/GenBank/DDBJ databases">
        <title>novel species in genus Nocarida.</title>
        <authorList>
            <person name="Li Z."/>
        </authorList>
    </citation>
    <scope>NUCLEOTIDE SEQUENCE [LARGE SCALE GENOMIC DNA]</scope>
    <source>
        <strain evidence="1 2">CDC186</strain>
    </source>
</reference>
<evidence type="ECO:0000313" key="1">
    <source>
        <dbReference type="EMBL" id="MEB3511169.1"/>
    </source>
</evidence>
<organism evidence="1 2">
    <name type="scientific">Nocardia implantans</name>
    <dbReference type="NCBI Taxonomy" id="3108168"/>
    <lineage>
        <taxon>Bacteria</taxon>
        <taxon>Bacillati</taxon>
        <taxon>Actinomycetota</taxon>
        <taxon>Actinomycetes</taxon>
        <taxon>Mycobacteriales</taxon>
        <taxon>Nocardiaceae</taxon>
        <taxon>Nocardia</taxon>
    </lineage>
</organism>
<protein>
    <submittedName>
        <fullName evidence="1">Uncharacterized protein</fullName>
    </submittedName>
</protein>